<dbReference type="Proteomes" id="UP000005938">
    <property type="component" value="Unassembled WGS sequence"/>
</dbReference>
<proteinExistence type="predicted"/>
<dbReference type="STRING" id="946077.W5A_11359"/>
<evidence type="ECO:0008006" key="3">
    <source>
        <dbReference type="Google" id="ProtNLM"/>
    </source>
</evidence>
<organism evidence="1 2">
    <name type="scientific">Imtechella halotolerans K1</name>
    <dbReference type="NCBI Taxonomy" id="946077"/>
    <lineage>
        <taxon>Bacteria</taxon>
        <taxon>Pseudomonadati</taxon>
        <taxon>Bacteroidota</taxon>
        <taxon>Flavobacteriia</taxon>
        <taxon>Flavobacteriales</taxon>
        <taxon>Flavobacteriaceae</taxon>
        <taxon>Imtechella</taxon>
    </lineage>
</organism>
<dbReference type="eggNOG" id="COG2921">
    <property type="taxonomic scope" value="Bacteria"/>
</dbReference>
<evidence type="ECO:0000313" key="2">
    <source>
        <dbReference type="Proteomes" id="UP000005938"/>
    </source>
</evidence>
<protein>
    <recommendedName>
        <fullName evidence="3">DUF493 domain-containing protein</fullName>
    </recommendedName>
</protein>
<dbReference type="AlphaFoldDB" id="I0W8K7"/>
<dbReference type="EMBL" id="AJJU01000034">
    <property type="protein sequence ID" value="EID72723.1"/>
    <property type="molecule type" value="Genomic_DNA"/>
</dbReference>
<dbReference type="Pfam" id="PF04359">
    <property type="entry name" value="DUF493"/>
    <property type="match status" value="1"/>
</dbReference>
<evidence type="ECO:0000313" key="1">
    <source>
        <dbReference type="EMBL" id="EID72723.1"/>
    </source>
</evidence>
<dbReference type="RefSeq" id="WP_008240721.1">
    <property type="nucleotide sequence ID" value="NZ_AJJU01000034.1"/>
</dbReference>
<dbReference type="OrthoDB" id="5616097at2"/>
<name>I0W8K7_9FLAO</name>
<sequence length="96" mass="11155">MNHHRDEEEFYASLKEKLTNSTLWPSEYLYKFIIPNVEERIQQLQKVFDNKGAAITTKKSSSGNYISFSVNLRLKNPDEVIKIYKEVSTIEGIVSL</sequence>
<dbReference type="InterPro" id="IPR027471">
    <property type="entry name" value="YbeD-like_sf"/>
</dbReference>
<keyword evidence="2" id="KW-1185">Reference proteome</keyword>
<gene>
    <name evidence="1" type="ORF">W5A_11359</name>
</gene>
<dbReference type="PATRIC" id="fig|946077.3.peg.2289"/>
<dbReference type="Gene3D" id="3.30.70.260">
    <property type="match status" value="1"/>
</dbReference>
<dbReference type="InterPro" id="IPR007454">
    <property type="entry name" value="UPF0250_YbeD-like"/>
</dbReference>
<dbReference type="SUPFAM" id="SSF117991">
    <property type="entry name" value="YbeD/HP0495-like"/>
    <property type="match status" value="1"/>
</dbReference>
<comment type="caution">
    <text evidence="1">The sequence shown here is derived from an EMBL/GenBank/DDBJ whole genome shotgun (WGS) entry which is preliminary data.</text>
</comment>
<accession>I0W8K7</accession>
<reference evidence="1 2" key="1">
    <citation type="journal article" date="2012" name="J. Bacteriol.">
        <title>Genome Sequence of the Halotolerant Bacterium Imtechella halotolerans K1T.</title>
        <authorList>
            <person name="Kumar S."/>
            <person name="Vikram S."/>
            <person name="Subramanian S."/>
            <person name="Raghava G.P."/>
            <person name="Pinnaka A.K."/>
        </authorList>
    </citation>
    <scope>NUCLEOTIDE SEQUENCE [LARGE SCALE GENOMIC DNA]</scope>
    <source>
        <strain evidence="1 2">K1</strain>
    </source>
</reference>